<feature type="compositionally biased region" description="Basic and acidic residues" evidence="1">
    <location>
        <begin position="85"/>
        <end position="128"/>
    </location>
</feature>
<reference evidence="2 3" key="1">
    <citation type="submission" date="2019-11" db="EMBL/GenBank/DDBJ databases">
        <title>Whole genome sequence of Oryza granulata.</title>
        <authorList>
            <person name="Li W."/>
        </authorList>
    </citation>
    <scope>NUCLEOTIDE SEQUENCE [LARGE SCALE GENOMIC DNA]</scope>
    <source>
        <strain evidence="3">cv. Menghai</strain>
        <tissue evidence="2">Leaf</tissue>
    </source>
</reference>
<evidence type="ECO:0000313" key="2">
    <source>
        <dbReference type="EMBL" id="KAF0910612.1"/>
    </source>
</evidence>
<dbReference type="PANTHER" id="PTHR33828:SF2">
    <property type="entry name" value="NUCLEOLIN"/>
    <property type="match status" value="1"/>
</dbReference>
<dbReference type="AlphaFoldDB" id="A0A6G1DEI5"/>
<proteinExistence type="predicted"/>
<evidence type="ECO:0000256" key="1">
    <source>
        <dbReference type="SAM" id="MobiDB-lite"/>
    </source>
</evidence>
<dbReference type="OrthoDB" id="361835at2759"/>
<dbReference type="EMBL" id="SPHZ02000006">
    <property type="protein sequence ID" value="KAF0910612.1"/>
    <property type="molecule type" value="Genomic_DNA"/>
</dbReference>
<dbReference type="Proteomes" id="UP000479710">
    <property type="component" value="Unassembled WGS sequence"/>
</dbReference>
<dbReference type="PANTHER" id="PTHR33828">
    <property type="entry name" value="OS05G0596200 PROTEIN"/>
    <property type="match status" value="1"/>
</dbReference>
<protein>
    <submittedName>
        <fullName evidence="2">Uncharacterized protein</fullName>
    </submittedName>
</protein>
<sequence>MVEEDDDDDDFVPLSHARGRKKASDAAASKTICTTAPGNEKQKITGNSNAKAKKKGAAVSNAKSSKVKKIKDEDLEDDIKKIKKKADTKEDGKKGPATRKGDAEKVKKEKRVYDLPGQKHDPPPERDPLRIFYESLYQQVPTRPETEVTTQNHLCKEKARHSDQENTVVICYKNQLSYKGYRKNYGTQEEEGKQ</sequence>
<evidence type="ECO:0000313" key="3">
    <source>
        <dbReference type="Proteomes" id="UP000479710"/>
    </source>
</evidence>
<gene>
    <name evidence="2" type="ORF">E2562_003044</name>
</gene>
<name>A0A6G1DEI5_9ORYZ</name>
<feature type="compositionally biased region" description="Acidic residues" evidence="1">
    <location>
        <begin position="1"/>
        <end position="11"/>
    </location>
</feature>
<keyword evidence="3" id="KW-1185">Reference proteome</keyword>
<feature type="region of interest" description="Disordered" evidence="1">
    <location>
        <begin position="1"/>
        <end position="128"/>
    </location>
</feature>
<comment type="caution">
    <text evidence="2">The sequence shown here is derived from an EMBL/GenBank/DDBJ whole genome shotgun (WGS) entry which is preliminary data.</text>
</comment>
<accession>A0A6G1DEI5</accession>
<organism evidence="2 3">
    <name type="scientific">Oryza meyeriana var. granulata</name>
    <dbReference type="NCBI Taxonomy" id="110450"/>
    <lineage>
        <taxon>Eukaryota</taxon>
        <taxon>Viridiplantae</taxon>
        <taxon>Streptophyta</taxon>
        <taxon>Embryophyta</taxon>
        <taxon>Tracheophyta</taxon>
        <taxon>Spermatophyta</taxon>
        <taxon>Magnoliopsida</taxon>
        <taxon>Liliopsida</taxon>
        <taxon>Poales</taxon>
        <taxon>Poaceae</taxon>
        <taxon>BOP clade</taxon>
        <taxon>Oryzoideae</taxon>
        <taxon>Oryzeae</taxon>
        <taxon>Oryzinae</taxon>
        <taxon>Oryza</taxon>
        <taxon>Oryza meyeriana</taxon>
    </lineage>
</organism>